<dbReference type="Pfam" id="PF11335">
    <property type="entry name" value="DUF3137"/>
    <property type="match status" value="1"/>
</dbReference>
<dbReference type="AlphaFoldDB" id="A0A7U9TH86"/>
<protein>
    <recommendedName>
        <fullName evidence="3">DUF3137 domain-containing protein</fullName>
    </recommendedName>
</protein>
<gene>
    <name evidence="1" type="ORF">MPAN_012310</name>
</gene>
<accession>A0A7U9TH86</accession>
<dbReference type="KEGG" id="manr:MPAN_012310"/>
<evidence type="ECO:0000313" key="2">
    <source>
        <dbReference type="Proteomes" id="UP000620133"/>
    </source>
</evidence>
<dbReference type="RefSeq" id="WP_176238845.1">
    <property type="nucleotide sequence ID" value="NZ_AP024412.1"/>
</dbReference>
<organism evidence="1 2">
    <name type="scientific">Mariniplasma anaerobium</name>
    <dbReference type="NCBI Taxonomy" id="2735436"/>
    <lineage>
        <taxon>Bacteria</taxon>
        <taxon>Bacillati</taxon>
        <taxon>Mycoplasmatota</taxon>
        <taxon>Mollicutes</taxon>
        <taxon>Acholeplasmatales</taxon>
        <taxon>Acholeplasmataceae</taxon>
        <taxon>Mariniplasma</taxon>
    </lineage>
</organism>
<reference evidence="1" key="1">
    <citation type="submission" date="2021-01" db="EMBL/GenBank/DDBJ databases">
        <title>Draft genome sequence of Acholeplasmataceae bacterium strain Mahy22.</title>
        <authorList>
            <person name="Watanabe M."/>
            <person name="Kojima H."/>
            <person name="Fukui M."/>
        </authorList>
    </citation>
    <scope>NUCLEOTIDE SEQUENCE</scope>
    <source>
        <strain evidence="1">Mahy22</strain>
    </source>
</reference>
<keyword evidence="2" id="KW-1185">Reference proteome</keyword>
<evidence type="ECO:0008006" key="3">
    <source>
        <dbReference type="Google" id="ProtNLM"/>
    </source>
</evidence>
<evidence type="ECO:0000313" key="1">
    <source>
        <dbReference type="EMBL" id="BCR36338.1"/>
    </source>
</evidence>
<dbReference type="Proteomes" id="UP000620133">
    <property type="component" value="Chromosome"/>
</dbReference>
<name>A0A7U9TH86_9MOLU</name>
<proteinExistence type="predicted"/>
<dbReference type="EMBL" id="AP024412">
    <property type="protein sequence ID" value="BCR36338.1"/>
    <property type="molecule type" value="Genomic_DNA"/>
</dbReference>
<sequence>MTENLKTLEQKRLELLKARSKDIKIGLLILLGAVLFAILGFVTEVMFLLIIGVVIFMVSIIFLGKSAMHSKVFKDFVKSDLVPTLLEESFEEVSYDPKSHISIDRINGTGLIKRPDRYQGEDLIKGSYKGVKFEVSDINLKERVETRDSKGNVQVSYQTYFKGRWYIYRYQKQFDEVLKIVEGRGGYANKKGLEKFETESMAFNKKFAIYASSKEFGFYLITSSMLEKLLELEALHRGSIVYCYQNNELHIGVNDSKDYMEFKLKTPINEKTLEIFMSDIDLIPSIINEFRLDSSKFK</sequence>
<dbReference type="InterPro" id="IPR021484">
    <property type="entry name" value="DUF3137"/>
</dbReference>